<dbReference type="InterPro" id="IPR037460">
    <property type="entry name" value="SEST-like"/>
</dbReference>
<dbReference type="RefSeq" id="WP_331785040.1">
    <property type="nucleotide sequence ID" value="NZ_JAVFKM010000001.1"/>
</dbReference>
<evidence type="ECO:0000259" key="3">
    <source>
        <dbReference type="Pfam" id="PF13472"/>
    </source>
</evidence>
<evidence type="ECO:0000256" key="1">
    <source>
        <dbReference type="SAM" id="MobiDB-lite"/>
    </source>
</evidence>
<dbReference type="EMBL" id="JAVFKM010000001">
    <property type="protein sequence ID" value="MEF3111914.1"/>
    <property type="molecule type" value="Genomic_DNA"/>
</dbReference>
<protein>
    <submittedName>
        <fullName evidence="4">GDSL-type esterase/lipase family protein</fullName>
    </submittedName>
</protein>
<dbReference type="PANTHER" id="PTHR37981:SF1">
    <property type="entry name" value="SGNH HYDROLASE-TYPE ESTERASE DOMAIN-CONTAINING PROTEIN"/>
    <property type="match status" value="1"/>
</dbReference>
<gene>
    <name evidence="4" type="ORF">RB636_01655</name>
</gene>
<feature type="region of interest" description="Disordered" evidence="1">
    <location>
        <begin position="41"/>
        <end position="109"/>
    </location>
</feature>
<feature type="compositionally biased region" description="Low complexity" evidence="1">
    <location>
        <begin position="76"/>
        <end position="92"/>
    </location>
</feature>
<dbReference type="InterPro" id="IPR036514">
    <property type="entry name" value="SGNH_hydro_sf"/>
</dbReference>
<dbReference type="SUPFAM" id="SSF52266">
    <property type="entry name" value="SGNH hydrolase"/>
    <property type="match status" value="1"/>
</dbReference>
<feature type="chain" id="PRO_5046080772" evidence="2">
    <location>
        <begin position="23"/>
        <end position="430"/>
    </location>
</feature>
<organism evidence="4 5">
    <name type="scientific">Streptomyces chrestomyceticus</name>
    <dbReference type="NCBI Taxonomy" id="68185"/>
    <lineage>
        <taxon>Bacteria</taxon>
        <taxon>Bacillati</taxon>
        <taxon>Actinomycetota</taxon>
        <taxon>Actinomycetes</taxon>
        <taxon>Kitasatosporales</taxon>
        <taxon>Streptomycetaceae</taxon>
        <taxon>Streptomyces</taxon>
    </lineage>
</organism>
<keyword evidence="5" id="KW-1185">Reference proteome</keyword>
<feature type="signal peptide" evidence="2">
    <location>
        <begin position="1"/>
        <end position="22"/>
    </location>
</feature>
<accession>A0ABU7WK90</accession>
<evidence type="ECO:0000313" key="4">
    <source>
        <dbReference type="EMBL" id="MEF3111914.1"/>
    </source>
</evidence>
<dbReference type="Pfam" id="PF13472">
    <property type="entry name" value="Lipase_GDSL_2"/>
    <property type="match status" value="1"/>
</dbReference>
<comment type="caution">
    <text evidence="4">The sequence shown here is derived from an EMBL/GenBank/DDBJ whole genome shotgun (WGS) entry which is preliminary data.</text>
</comment>
<dbReference type="Proteomes" id="UP001348265">
    <property type="component" value="Unassembled WGS sequence"/>
</dbReference>
<evidence type="ECO:0000313" key="5">
    <source>
        <dbReference type="Proteomes" id="UP001348265"/>
    </source>
</evidence>
<proteinExistence type="predicted"/>
<feature type="domain" description="SGNH hydrolase-type esterase" evidence="3">
    <location>
        <begin position="135"/>
        <end position="367"/>
    </location>
</feature>
<evidence type="ECO:0000256" key="2">
    <source>
        <dbReference type="SAM" id="SignalP"/>
    </source>
</evidence>
<sequence>MKPRTPARTMALALAASGVLTATSSGTAISRPTAREAAMVSMGDSYISGEGGRWRGNSEDNEAQKRGTDRAYVCESRSSSAARSSSSPAPSATNTPPPEPKCTKDPKRVYGTDTYAYPCHRSDVAEVESAKKEAKLDLKPVNIACSGAETKHLLEKTFKDQVPQVKKLETELKARYDVKLIVLSVGGNDLGFGTLIRNCYIAWWFGRTCETTKATMEGKVESVGKEIKTVITKIQDVMKGEQYKLVLQSYPAAIAPTSRNRAKTKTAQRSQGCQIKQGDADWAIGLGNKIAEMQHRVARETKVSFMDIKNAFQGNEVCADTARQAQQGESIKKQISEVSAEWMRYLIPFSGADKKQESLHPNSIGQKALGYCLKLMYGKVKDSSDPVSYECLRGGPQKLRPSDMQLVRLNRPPRTVGAHRMAVPRDHTLT</sequence>
<dbReference type="Gene3D" id="3.40.50.1110">
    <property type="entry name" value="SGNH hydrolase"/>
    <property type="match status" value="1"/>
</dbReference>
<feature type="compositionally biased region" description="Basic and acidic residues" evidence="1">
    <location>
        <begin position="52"/>
        <end position="69"/>
    </location>
</feature>
<name>A0ABU7WK90_9ACTN</name>
<dbReference type="InterPro" id="IPR013830">
    <property type="entry name" value="SGNH_hydro"/>
</dbReference>
<reference evidence="4 5" key="1">
    <citation type="submission" date="2023-08" db="EMBL/GenBank/DDBJ databases">
        <authorList>
            <person name="Sharma P."/>
            <person name="Verma V."/>
            <person name="Mohan M.K."/>
            <person name="Dubey A.K."/>
        </authorList>
    </citation>
    <scope>NUCLEOTIDE SEQUENCE [LARGE SCALE GENOMIC DNA]</scope>
    <source>
        <strain evidence="4 5">ADP4</strain>
    </source>
</reference>
<keyword evidence="2" id="KW-0732">Signal</keyword>
<dbReference type="PANTHER" id="PTHR37981">
    <property type="entry name" value="LIPASE 2"/>
    <property type="match status" value="1"/>
</dbReference>